<dbReference type="GO" id="GO:0005737">
    <property type="term" value="C:cytoplasm"/>
    <property type="evidence" value="ECO:0007669"/>
    <property type="project" value="UniProtKB-SubCell"/>
</dbReference>
<reference evidence="6" key="1">
    <citation type="journal article" date="2015" name="Proc. Natl. Acad. Sci. U.S.A.">
        <title>Genome sequencing of adzuki bean (Vigna angularis) provides insight into high starch and low fat accumulation and domestication.</title>
        <authorList>
            <person name="Yang K."/>
            <person name="Tian Z."/>
            <person name="Chen C."/>
            <person name="Luo L."/>
            <person name="Zhao B."/>
            <person name="Wang Z."/>
            <person name="Yu L."/>
            <person name="Li Y."/>
            <person name="Sun Y."/>
            <person name="Li W."/>
            <person name="Chen Y."/>
            <person name="Li Y."/>
            <person name="Zhang Y."/>
            <person name="Ai D."/>
            <person name="Zhao J."/>
            <person name="Shang C."/>
            <person name="Ma Y."/>
            <person name="Wu B."/>
            <person name="Wang M."/>
            <person name="Gao L."/>
            <person name="Sun D."/>
            <person name="Zhang P."/>
            <person name="Guo F."/>
            <person name="Wang W."/>
            <person name="Li Y."/>
            <person name="Wang J."/>
            <person name="Varshney R.K."/>
            <person name="Wang J."/>
            <person name="Ling H.Q."/>
            <person name="Wan P."/>
        </authorList>
    </citation>
    <scope>NUCLEOTIDE SEQUENCE</scope>
    <source>
        <strain evidence="6">cv. Jingnong 6</strain>
    </source>
</reference>
<dbReference type="Proteomes" id="UP000053144">
    <property type="component" value="Unassembled WGS sequence"/>
</dbReference>
<dbReference type="InterPro" id="IPR003890">
    <property type="entry name" value="MIF4G-like_typ-3"/>
</dbReference>
<evidence type="ECO:0000256" key="2">
    <source>
        <dbReference type="ARBA" id="ARBA00022490"/>
    </source>
</evidence>
<accession>A0A0L9TGG0</accession>
<name>A0A0L9TGG0_PHAAN</name>
<evidence type="ECO:0000256" key="1">
    <source>
        <dbReference type="ARBA" id="ARBA00004496"/>
    </source>
</evidence>
<feature type="compositionally biased region" description="Basic and acidic residues" evidence="3">
    <location>
        <begin position="482"/>
        <end position="518"/>
    </location>
</feature>
<dbReference type="InterPro" id="IPR007193">
    <property type="entry name" value="Upf2/Nmd2_C"/>
</dbReference>
<dbReference type="AlphaFoldDB" id="A0A0L9TGG0"/>
<feature type="region of interest" description="Disordered" evidence="3">
    <location>
        <begin position="435"/>
        <end position="518"/>
    </location>
</feature>
<proteinExistence type="predicted"/>
<organism evidence="5 6">
    <name type="scientific">Phaseolus angularis</name>
    <name type="common">Azuki bean</name>
    <name type="synonym">Vigna angularis</name>
    <dbReference type="NCBI Taxonomy" id="3914"/>
    <lineage>
        <taxon>Eukaryota</taxon>
        <taxon>Viridiplantae</taxon>
        <taxon>Streptophyta</taxon>
        <taxon>Embryophyta</taxon>
        <taxon>Tracheophyta</taxon>
        <taxon>Spermatophyta</taxon>
        <taxon>Magnoliopsida</taxon>
        <taxon>eudicotyledons</taxon>
        <taxon>Gunneridae</taxon>
        <taxon>Pentapetalae</taxon>
        <taxon>rosids</taxon>
        <taxon>fabids</taxon>
        <taxon>Fabales</taxon>
        <taxon>Fabaceae</taxon>
        <taxon>Papilionoideae</taxon>
        <taxon>50 kb inversion clade</taxon>
        <taxon>NPAAA clade</taxon>
        <taxon>indigoferoid/millettioid clade</taxon>
        <taxon>Phaseoleae</taxon>
        <taxon>Vigna</taxon>
    </lineage>
</organism>
<feature type="compositionally biased region" description="Polar residues" evidence="3">
    <location>
        <begin position="1184"/>
        <end position="1197"/>
    </location>
</feature>
<keyword evidence="2" id="KW-0963">Cytoplasm</keyword>
<feature type="compositionally biased region" description="Polar residues" evidence="3">
    <location>
        <begin position="440"/>
        <end position="450"/>
    </location>
</feature>
<dbReference type="SUPFAM" id="SSF48371">
    <property type="entry name" value="ARM repeat"/>
    <property type="match status" value="3"/>
</dbReference>
<evidence type="ECO:0000313" key="5">
    <source>
        <dbReference type="EMBL" id="KOM29527.1"/>
    </source>
</evidence>
<feature type="domain" description="MIF4G" evidence="4">
    <location>
        <begin position="116"/>
        <end position="338"/>
    </location>
</feature>
<comment type="subcellular location">
    <subcellularLocation>
        <location evidence="1">Cytoplasm</location>
    </subcellularLocation>
</comment>
<feature type="region of interest" description="Disordered" evidence="3">
    <location>
        <begin position="1093"/>
        <end position="1122"/>
    </location>
</feature>
<feature type="domain" description="MIF4G" evidence="4">
    <location>
        <begin position="721"/>
        <end position="922"/>
    </location>
</feature>
<dbReference type="GO" id="GO:0035145">
    <property type="term" value="C:exon-exon junction complex"/>
    <property type="evidence" value="ECO:0007669"/>
    <property type="project" value="TreeGrafter"/>
</dbReference>
<feature type="compositionally biased region" description="Polar residues" evidence="3">
    <location>
        <begin position="972"/>
        <end position="986"/>
    </location>
</feature>
<dbReference type="FunFam" id="1.25.40.180:FF:000026">
    <property type="entry name" value="Regulator of nonsense transcripts UPF2"/>
    <property type="match status" value="1"/>
</dbReference>
<dbReference type="STRING" id="3914.A0A0L9TGG0"/>
<dbReference type="PANTHER" id="PTHR12839:SF7">
    <property type="entry name" value="REGULATOR OF NONSENSE TRANSCRIPTS 2"/>
    <property type="match status" value="1"/>
</dbReference>
<evidence type="ECO:0000259" key="4">
    <source>
        <dbReference type="SMART" id="SM00543"/>
    </source>
</evidence>
<feature type="region of interest" description="Disordered" evidence="3">
    <location>
        <begin position="1179"/>
        <end position="1234"/>
    </location>
</feature>
<dbReference type="SMART" id="SM00543">
    <property type="entry name" value="MIF4G"/>
    <property type="match status" value="3"/>
</dbReference>
<dbReference type="InterPro" id="IPR039762">
    <property type="entry name" value="Nmd2/UPF2"/>
</dbReference>
<dbReference type="GO" id="GO:0003723">
    <property type="term" value="F:RNA binding"/>
    <property type="evidence" value="ECO:0007669"/>
    <property type="project" value="InterPro"/>
</dbReference>
<feature type="compositionally biased region" description="Acidic residues" evidence="3">
    <location>
        <begin position="1108"/>
        <end position="1117"/>
    </location>
</feature>
<dbReference type="Gramene" id="KOM29527">
    <property type="protein sequence ID" value="KOM29527"/>
    <property type="gene ID" value="LR48_Vigan721s000900"/>
</dbReference>
<feature type="region of interest" description="Disordered" evidence="3">
    <location>
        <begin position="370"/>
        <end position="404"/>
    </location>
</feature>
<feature type="compositionally biased region" description="Basic and acidic residues" evidence="3">
    <location>
        <begin position="948"/>
        <end position="963"/>
    </location>
</feature>
<gene>
    <name evidence="5" type="ORF">LR48_Vigan721s000900</name>
</gene>
<dbReference type="FunFam" id="1.25.40.180:FF:000033">
    <property type="entry name" value="Regulator of nonsense transcripts UPF2"/>
    <property type="match status" value="1"/>
</dbReference>
<dbReference type="Pfam" id="PF02854">
    <property type="entry name" value="MIF4G"/>
    <property type="match status" value="3"/>
</dbReference>
<feature type="domain" description="MIF4G" evidence="4">
    <location>
        <begin position="528"/>
        <end position="706"/>
    </location>
</feature>
<dbReference type="EMBL" id="KQ258505">
    <property type="protein sequence ID" value="KOM29527.1"/>
    <property type="molecule type" value="Genomic_DNA"/>
</dbReference>
<dbReference type="Pfam" id="PF04050">
    <property type="entry name" value="Upf2"/>
    <property type="match status" value="1"/>
</dbReference>
<dbReference type="FunFam" id="1.25.40.180:FF:000030">
    <property type="entry name" value="Regulator of nonsense transcripts UPF2"/>
    <property type="match status" value="1"/>
</dbReference>
<evidence type="ECO:0000313" key="6">
    <source>
        <dbReference type="Proteomes" id="UP000053144"/>
    </source>
</evidence>
<dbReference type="PANTHER" id="PTHR12839">
    <property type="entry name" value="NONSENSE-MEDIATED MRNA DECAY PROTEIN 2 UP-FRAMESHIFT SUPPRESSOR 2"/>
    <property type="match status" value="1"/>
</dbReference>
<sequence>MCCLAFYRYRILTIQLQFSSTIILPGEQLSFLALNPKLIRVSVLPIVATQGRVLGAQYTDMDQHEDESNSKQDDEEAVARLEEIKKSVEAKMALRQSNLNPERPDSGFLRTLDSSIKRNTAVIKKLKQINEEQRESLMDELRSVNLSKFVSEAVTAICDAKLRSSDIQAAVQICSLLHQRYKDFAPSLIQGLLKVFSPGKPGDESDADRNLKAMKKRSTLKLLLELFFVGVIEDGGIFINIIKDLTNGEQLKDRDAAQTNLTLLSSFARQGRIFLGLSVSGLEIHEEFFKGLNITADQKKVFRKACYSFYDASAELLQSEHSSLRLMEHENSKILNAKGELSDENIASYEKLRKSYDHLYRNVSSLAEALDMQPPVMPEDGHTTRVTSGEEGISSASGKDSSAVEPIWDDEDTRTFYECLPDLRAFVPAVLLGETEPKSSDQSAKGQDQPTEIVPESDKGQQTTHESGEISIESNALPEAESTERVKEKEEKEKSKELDREKEKEKDNDKKGENEKDKLRSLEGTNLDALLQRLPGCVEFCYLNSKSNRKKLVRALFNVPRTSLELLAYYSRMVATLSTCMKDVSSILLQMLEEEFNFLINKKDQMNIETKIRNIRFIGELCKFKIASPGLVFSCLKACLDDFTHHNIDVACNLLETCGRFLYRSPETSIRMSNMLEILMRLKNVKNLDPRHSTLVENAYYLCKPPERSARVAKVRPPLHQYIRKLLFSDLDKSTIEHVLRQLRKLPWNECETYLLKCFMKVYKGKYGQIHLIASLAAGLSRYHDEFAVAIVDEVLEEIRVGLELNDYSMQQRRIAYMRFLGELYNYEHVDSSVIFETLYLILVYGHGTSEQDVLDPPEDCFRIRLIITLLETCGHYFDRGSSKRKLDRFLIHFQRYILSKGALPLDIEFDLQDLFADLRPNMARYTSIEEVNAALVELEEHDRIVSADKASGEKHSDNEKSSSRTTSTTTVVGNGQSIDNGTEENGVQDDVNDSETDSGSDTIDVEGHDDEELDEENHDDGCETEDDEDDGPGPATDEEDEVHVRQKVTEVDPLEEADFDQELKAVESMEQRRQELRGRPTLNMMIPMNVFEGSTKDHHGRGVSGESGDEELDEDTGGNKEVQVRVLVKRGNKQQTKQMFIPRNSSLVQSTKQKEAAELQEKEDIKRLVLEYNDREEEELNGLGTQPANWMQSVGNKTGGRGSTLEGNSGRGSGSRHRHHNYSGSGIYYSRRK</sequence>
<protein>
    <recommendedName>
        <fullName evidence="4">MIF4G domain-containing protein</fullName>
    </recommendedName>
</protein>
<feature type="compositionally biased region" description="Acidic residues" evidence="3">
    <location>
        <begin position="987"/>
        <end position="1042"/>
    </location>
</feature>
<evidence type="ECO:0000256" key="3">
    <source>
        <dbReference type="SAM" id="MobiDB-lite"/>
    </source>
</evidence>
<dbReference type="Gene3D" id="1.25.40.180">
    <property type="match status" value="3"/>
</dbReference>
<dbReference type="OMA" id="DFQHHQI"/>
<dbReference type="InterPro" id="IPR016024">
    <property type="entry name" value="ARM-type_fold"/>
</dbReference>
<dbReference type="GO" id="GO:0000184">
    <property type="term" value="P:nuclear-transcribed mRNA catabolic process, nonsense-mediated decay"/>
    <property type="evidence" value="ECO:0007669"/>
    <property type="project" value="InterPro"/>
</dbReference>
<feature type="region of interest" description="Disordered" evidence="3">
    <location>
        <begin position="948"/>
        <end position="1061"/>
    </location>
</feature>